<feature type="compositionally biased region" description="Low complexity" evidence="4">
    <location>
        <begin position="185"/>
        <end position="196"/>
    </location>
</feature>
<evidence type="ECO:0000259" key="6">
    <source>
        <dbReference type="Pfam" id="PF23036"/>
    </source>
</evidence>
<dbReference type="InterPro" id="IPR056913">
    <property type="entry name" value="TRAPPC10/Trs130_N"/>
</dbReference>
<feature type="compositionally biased region" description="Acidic residues" evidence="4">
    <location>
        <begin position="389"/>
        <end position="398"/>
    </location>
</feature>
<dbReference type="Pfam" id="PF23274">
    <property type="entry name" value="DUF7077"/>
    <property type="match status" value="1"/>
</dbReference>
<dbReference type="Pfam" id="PF12584">
    <property type="entry name" value="TRAPPC10"/>
    <property type="match status" value="1"/>
</dbReference>
<evidence type="ECO:0000259" key="7">
    <source>
        <dbReference type="Pfam" id="PF23274"/>
    </source>
</evidence>
<evidence type="ECO:0000256" key="3">
    <source>
        <dbReference type="ARBA" id="ARBA00023034"/>
    </source>
</evidence>
<evidence type="ECO:0000313" key="10">
    <source>
        <dbReference type="Proteomes" id="UP001412239"/>
    </source>
</evidence>
<feature type="domain" description="TRAPPC10/Trs130 N-terminal" evidence="6">
    <location>
        <begin position="109"/>
        <end position="227"/>
    </location>
</feature>
<dbReference type="InterPro" id="IPR045126">
    <property type="entry name" value="TRAPPC10/Trs130"/>
</dbReference>
<name>A0A292PKE2_9PEZI</name>
<feature type="compositionally biased region" description="Polar residues" evidence="4">
    <location>
        <begin position="545"/>
        <end position="561"/>
    </location>
</feature>
<feature type="domain" description="DUF7077" evidence="7">
    <location>
        <begin position="976"/>
        <end position="1096"/>
    </location>
</feature>
<organism evidence="9 10">
    <name type="scientific">Tuber aestivum</name>
    <name type="common">summer truffle</name>
    <dbReference type="NCBI Taxonomy" id="59557"/>
    <lineage>
        <taxon>Eukaryota</taxon>
        <taxon>Fungi</taxon>
        <taxon>Dikarya</taxon>
        <taxon>Ascomycota</taxon>
        <taxon>Pezizomycotina</taxon>
        <taxon>Pezizomycetes</taxon>
        <taxon>Pezizales</taxon>
        <taxon>Tuberaceae</taxon>
        <taxon>Tuber</taxon>
    </lineage>
</organism>
<sequence length="1487" mass="165669">MDVPSSTSKVTVTYTPEIELHSYWDPSGLFPLIQSDLRSRLPLRNLHWKAPARPLRSINSLHVELTPYLSPASQASGLAGVGLTRVKSTDSQRSIETVRGTKSAGHQKERRHQIPGLRNTPYLKVFLLRCDDNDSYKNAARRALREWVSEYTTSASNENKQHDAFEWLIIHVVLPGTPAAQQPRSSSSASNASGSSRWMKGNTTLLDKIRSDFNSGNNKKDRVVQIRIGPSHPALATLSPPVLVGNQIVPATESPTESEMAWLELIAKFKTQILASFDARVSQYEEDIKEKDRQRRLPGWNFCTFFVLKEGLARAFESVGLVEDALVLYDELGFGLDAAVRGQRDKEKIEGDPEGLVGGNFVGWTKESIKWIEQARRRRKARLEGREGEEQEDVDDETPVGSEKKPYRELILSNEISLFDFKAYLFARQSTLLLRLGKGNGMDGVEVPIPTGASGYSLHEAAAVAAGKPEEDLTRLSEVLKRGVEFVTSVGRILRADLWTSYHSSTEGERDKEQEEKDVTWIIDNIVSSWVFAVCQQLLKQTASASLPEAPNTSNPVTTARSGPFPKRSSSLPPTPNPETTSFTQTIQTSVTGLEDFAALRADLMLLARGIVETFGKQQGWVGKMGWFYLPEEHVKDVGMVEVGLEGEGDKEAAEKKEELWGVEGIRNATLRRVVEKEEEEEFYTIFEELSEKAMKNYNIAKRTKSCERVEADLAALSFHLKDYASSVKHLEKMTKFYADQGWGLIETTLLGMYAKCLKEMNRSEDYIKVLLKLLAKSSAAERVRLRRRGVTALDDDDKPAPVDTLLDTQHLEEEVGVDGCIERIVTLSVDIGEEITTPMSHFWDNISVNPYPRHIDDRDGFEVLVKMRYLLEEEMEVQKLRVRIVNTIGQVKEVWMDTLEPVTMKRGVVKAFARSNITIPGSYIVDKIILIANKLHFVHELITKSAPNTALGLGSTPVATVPTVKKMKLSFYPAPRSLVVRLEVPKWIHLEHMKAIELVLDPGKNDVTTGEIRLRSATAGLRLVTASARFLEGSDFASTGDKPGVFTLKDLTPEKKVRFRIPYTSENELTELAIKVEVDYDTNNGSFFYADGLSVPVVLPLAVNVQDVFKPNALFSRFQVSTAIPDIPLRILKASLEGSRTFGACSGIGTEGSMVVFSKQPASFVYKITRKTGDGVPKDKEPQPLALTIEYRSLDDEVQDLAVAAFSSQLKEAGLDLYTRWLVPVLITRLRRRTAHDLEAVGLLNEVRLGKYDNHNWAEALESINPANGARERVETWLKGFYEKNSIIKLGPGTSPANPVLTTRSITIPVDVPQLQVIHTVDIRILSDTDSATLSSPYAPPMVTVGQAIPAELTIRHSRSWNSLDAKNGEVEIGDDDELEFFYEIQHSLEVWLVSGRKRAHFSAKEEQIHKFPILLVPLKAGNLLLPNVEVKQVLPIEHGGEGASCETDYRSNGESVLVLPDVRSTTVRIDSPFGEDGFTSPASVM</sequence>
<evidence type="ECO:0000256" key="2">
    <source>
        <dbReference type="ARBA" id="ARBA00022448"/>
    </source>
</evidence>
<feature type="region of interest" description="Disordered" evidence="4">
    <location>
        <begin position="178"/>
        <end position="199"/>
    </location>
</feature>
<dbReference type="Pfam" id="PF24965">
    <property type="entry name" value="TRS130_4HB"/>
    <property type="match status" value="1"/>
</dbReference>
<dbReference type="GO" id="GO:0006891">
    <property type="term" value="P:intra-Golgi vesicle-mediated transport"/>
    <property type="evidence" value="ECO:0007669"/>
    <property type="project" value="TreeGrafter"/>
</dbReference>
<protein>
    <submittedName>
        <fullName evidence="9">Uncharacterized protein</fullName>
    </submittedName>
</protein>
<accession>A0A292PKE2</accession>
<feature type="domain" description="TRAPPC10/Trs130 N-terminal" evidence="6">
    <location>
        <begin position="253"/>
        <end position="438"/>
    </location>
</feature>
<dbReference type="GO" id="GO:0034498">
    <property type="term" value="P:early endosome to Golgi transport"/>
    <property type="evidence" value="ECO:0007669"/>
    <property type="project" value="TreeGrafter"/>
</dbReference>
<feature type="domain" description="Trs130 NTS" evidence="8">
    <location>
        <begin position="678"/>
        <end position="770"/>
    </location>
</feature>
<dbReference type="Pfam" id="PF24967">
    <property type="entry name" value="NTS_TR130"/>
    <property type="match status" value="1"/>
</dbReference>
<dbReference type="EMBL" id="LN891196">
    <property type="protein sequence ID" value="CUS07584.1"/>
    <property type="molecule type" value="Genomic_DNA"/>
</dbReference>
<keyword evidence="2" id="KW-0813">Transport</keyword>
<dbReference type="Pfam" id="PF23036">
    <property type="entry name" value="TRAPPC10_1st"/>
    <property type="match status" value="2"/>
</dbReference>
<evidence type="ECO:0000313" key="9">
    <source>
        <dbReference type="EMBL" id="CUS07584.1"/>
    </source>
</evidence>
<feature type="domain" description="TRAPPC10/Trs130 C-terminal" evidence="5">
    <location>
        <begin position="1310"/>
        <end position="1461"/>
    </location>
</feature>
<evidence type="ECO:0000256" key="1">
    <source>
        <dbReference type="ARBA" id="ARBA00004555"/>
    </source>
</evidence>
<evidence type="ECO:0000259" key="8">
    <source>
        <dbReference type="Pfam" id="PF24967"/>
    </source>
</evidence>
<dbReference type="GO" id="GO:1990071">
    <property type="term" value="C:TRAPPII protein complex"/>
    <property type="evidence" value="ECO:0007669"/>
    <property type="project" value="InterPro"/>
</dbReference>
<feature type="compositionally biased region" description="Polar residues" evidence="4">
    <location>
        <begin position="568"/>
        <end position="582"/>
    </location>
</feature>
<gene>
    <name evidence="9" type="ORF">GSTUAT00008342001</name>
</gene>
<dbReference type="PANTHER" id="PTHR13251">
    <property type="entry name" value="EPILEPSY HOLOPROSENCEPHALY CANDIDATE 1/TMEM1"/>
    <property type="match status" value="1"/>
</dbReference>
<dbReference type="GO" id="GO:0005829">
    <property type="term" value="C:cytosol"/>
    <property type="evidence" value="ECO:0007669"/>
    <property type="project" value="GOC"/>
</dbReference>
<dbReference type="InterPro" id="IPR056916">
    <property type="entry name" value="NTS_TR130"/>
</dbReference>
<reference evidence="9" key="1">
    <citation type="submission" date="2015-10" db="EMBL/GenBank/DDBJ databases">
        <authorList>
            <person name="Regsiter A."/>
            <person name="william w."/>
        </authorList>
    </citation>
    <scope>NUCLEOTIDE SEQUENCE</scope>
    <source>
        <strain evidence="9">Montdore</strain>
    </source>
</reference>
<dbReference type="InterPro" id="IPR022233">
    <property type="entry name" value="TRAPPC10/Trs130_C"/>
</dbReference>
<feature type="region of interest" description="Disordered" evidence="4">
    <location>
        <begin position="382"/>
        <end position="402"/>
    </location>
</feature>
<keyword evidence="10" id="KW-1185">Reference proteome</keyword>
<proteinExistence type="predicted"/>
<dbReference type="Proteomes" id="UP001412239">
    <property type="component" value="Unassembled WGS sequence"/>
</dbReference>
<comment type="subcellular location">
    <subcellularLocation>
        <location evidence="1">Golgi apparatus</location>
    </subcellularLocation>
</comment>
<keyword evidence="3" id="KW-0333">Golgi apparatus</keyword>
<evidence type="ECO:0000259" key="5">
    <source>
        <dbReference type="Pfam" id="PF12584"/>
    </source>
</evidence>
<dbReference type="InterPro" id="IPR055505">
    <property type="entry name" value="DUF7077"/>
</dbReference>
<evidence type="ECO:0000256" key="4">
    <source>
        <dbReference type="SAM" id="MobiDB-lite"/>
    </source>
</evidence>
<dbReference type="PANTHER" id="PTHR13251:SF3">
    <property type="entry name" value="TRAFFICKING PROTEIN PARTICLE COMPLEX SUBUNIT 10"/>
    <property type="match status" value="1"/>
</dbReference>
<feature type="region of interest" description="Disordered" evidence="4">
    <location>
        <begin position="545"/>
        <end position="582"/>
    </location>
</feature>